<evidence type="ECO:0000313" key="1">
    <source>
        <dbReference type="EMBL" id="PWA34239.1"/>
    </source>
</evidence>
<dbReference type="AlphaFoldDB" id="A0A2U1KBV2"/>
<dbReference type="Proteomes" id="UP000245207">
    <property type="component" value="Unassembled WGS sequence"/>
</dbReference>
<organism evidence="1 2">
    <name type="scientific">Artemisia annua</name>
    <name type="common">Sweet wormwood</name>
    <dbReference type="NCBI Taxonomy" id="35608"/>
    <lineage>
        <taxon>Eukaryota</taxon>
        <taxon>Viridiplantae</taxon>
        <taxon>Streptophyta</taxon>
        <taxon>Embryophyta</taxon>
        <taxon>Tracheophyta</taxon>
        <taxon>Spermatophyta</taxon>
        <taxon>Magnoliopsida</taxon>
        <taxon>eudicotyledons</taxon>
        <taxon>Gunneridae</taxon>
        <taxon>Pentapetalae</taxon>
        <taxon>asterids</taxon>
        <taxon>campanulids</taxon>
        <taxon>Asterales</taxon>
        <taxon>Asteraceae</taxon>
        <taxon>Asteroideae</taxon>
        <taxon>Anthemideae</taxon>
        <taxon>Artemisiinae</taxon>
        <taxon>Artemisia</taxon>
    </lineage>
</organism>
<gene>
    <name evidence="1" type="ORF">CTI12_AA621000</name>
</gene>
<sequence>MHFLILAKIQLLGSSKFHKYAAKPILATLIMPFFLKTVLSLRPIKDIVRIVVHDSRLFFFQLARIISLDEYNEGARRWGRVCRLVHDRFVGAGRSIAFVADEQSLHTLSMVAL</sequence>
<reference evidence="1 2" key="1">
    <citation type="journal article" date="2018" name="Mol. Plant">
        <title>The genome of Artemisia annua provides insight into the evolution of Asteraceae family and artemisinin biosynthesis.</title>
        <authorList>
            <person name="Shen Q."/>
            <person name="Zhang L."/>
            <person name="Liao Z."/>
            <person name="Wang S."/>
            <person name="Yan T."/>
            <person name="Shi P."/>
            <person name="Liu M."/>
            <person name="Fu X."/>
            <person name="Pan Q."/>
            <person name="Wang Y."/>
            <person name="Lv Z."/>
            <person name="Lu X."/>
            <person name="Zhang F."/>
            <person name="Jiang W."/>
            <person name="Ma Y."/>
            <person name="Chen M."/>
            <person name="Hao X."/>
            <person name="Li L."/>
            <person name="Tang Y."/>
            <person name="Lv G."/>
            <person name="Zhou Y."/>
            <person name="Sun X."/>
            <person name="Brodelius P.E."/>
            <person name="Rose J.K.C."/>
            <person name="Tang K."/>
        </authorList>
    </citation>
    <scope>NUCLEOTIDE SEQUENCE [LARGE SCALE GENOMIC DNA]</scope>
    <source>
        <strain evidence="2">cv. Huhao1</strain>
        <tissue evidence="1">Leaf</tissue>
    </source>
</reference>
<name>A0A2U1KBV2_ARTAN</name>
<dbReference type="PANTHER" id="PTHR38925">
    <property type="entry name" value="PROTEIN, PUTATIVE-RELATED"/>
    <property type="match status" value="1"/>
</dbReference>
<dbReference type="EMBL" id="PKPP01023283">
    <property type="protein sequence ID" value="PWA34239.1"/>
    <property type="molecule type" value="Genomic_DNA"/>
</dbReference>
<comment type="caution">
    <text evidence="1">The sequence shown here is derived from an EMBL/GenBank/DDBJ whole genome shotgun (WGS) entry which is preliminary data.</text>
</comment>
<dbReference type="OrthoDB" id="942283at2759"/>
<dbReference type="PANTHER" id="PTHR38925:SF1">
    <property type="entry name" value="PROTEIN, PUTATIVE-RELATED"/>
    <property type="match status" value="1"/>
</dbReference>
<accession>A0A2U1KBV2</accession>
<keyword evidence="2" id="KW-1185">Reference proteome</keyword>
<evidence type="ECO:0000313" key="2">
    <source>
        <dbReference type="Proteomes" id="UP000245207"/>
    </source>
</evidence>
<proteinExistence type="predicted"/>
<protein>
    <submittedName>
        <fullName evidence="1">Uncharacterized protein</fullName>
    </submittedName>
</protein>